<dbReference type="GO" id="GO:0016787">
    <property type="term" value="F:hydrolase activity"/>
    <property type="evidence" value="ECO:0007669"/>
    <property type="project" value="UniProtKB-KW"/>
</dbReference>
<keyword evidence="3" id="KW-0378">Hydrolase</keyword>
<dbReference type="EC" id="3.4.21.72" evidence="3"/>
<feature type="region of interest" description="Disordered" evidence="1">
    <location>
        <begin position="1"/>
        <end position="34"/>
    </location>
</feature>
<keyword evidence="4" id="KW-1185">Reference proteome</keyword>
<dbReference type="Proteomes" id="UP000236311">
    <property type="component" value="Unassembled WGS sequence"/>
</dbReference>
<proteinExistence type="predicted"/>
<dbReference type="Pfam" id="PF04754">
    <property type="entry name" value="Transposase_31"/>
    <property type="match status" value="1"/>
</dbReference>
<gene>
    <name evidence="3" type="primary">iga</name>
    <name evidence="3" type="ORF">AMURIS_00107</name>
</gene>
<feature type="compositionally biased region" description="Basic and acidic residues" evidence="1">
    <location>
        <begin position="14"/>
        <end position="27"/>
    </location>
</feature>
<dbReference type="AlphaFoldDB" id="A0A2K4ZAB7"/>
<evidence type="ECO:0000313" key="3">
    <source>
        <dbReference type="EMBL" id="SOY27403.1"/>
    </source>
</evidence>
<sequence length="426" mass="50338">MKEKQKRTQSFKTQPKEERFKSADGKKAGKSNIHNRDINSKEIFDNPVLCAQFLRDNFDIPVLKNVQPEDIEDISERYHPYLGTEFETDSVKKIRILDIGKEKDSVMEAESEPPFLVSLIDHKSLVDYDAAMQLLRYMMCIWTAYKKEMEAMHAGITRRKEFRYPVIIPIVYFEGEAKWTAARNFRERISRESQFRKWIPDFRYELVNVCAYSNEELLSREDEMSLIMLINKIQNDVDLEQFLRLPGDRLNRILKNSPEHVVDVMVSVMESLCFKIDVSAEERMACVQKVRERKMGYLWENMEKFSIQEERRKTEKQRQKTEAERKKTEAERKKAEAERKKAEAERKKAEAERKKAEAEREKAEAEREKAEAERKKAEAAQKKVEEQQQLLEAERQKNREIEEKLSAAEALIKQLSSDRQEHSGEI</sequence>
<evidence type="ECO:0000313" key="4">
    <source>
        <dbReference type="Proteomes" id="UP000236311"/>
    </source>
</evidence>
<feature type="region of interest" description="Disordered" evidence="1">
    <location>
        <begin position="309"/>
        <end position="395"/>
    </location>
</feature>
<evidence type="ECO:0000259" key="2">
    <source>
        <dbReference type="Pfam" id="PF04754"/>
    </source>
</evidence>
<dbReference type="EMBL" id="OFSM01000001">
    <property type="protein sequence ID" value="SOY27403.1"/>
    <property type="molecule type" value="Genomic_DNA"/>
</dbReference>
<feature type="domain" description="Transposase (putative) YhgA-like" evidence="2">
    <location>
        <begin position="112"/>
        <end position="253"/>
    </location>
</feature>
<organism evidence="3 4">
    <name type="scientific">Acetatifactor muris</name>
    <dbReference type="NCBI Taxonomy" id="879566"/>
    <lineage>
        <taxon>Bacteria</taxon>
        <taxon>Bacillati</taxon>
        <taxon>Bacillota</taxon>
        <taxon>Clostridia</taxon>
        <taxon>Lachnospirales</taxon>
        <taxon>Lachnospiraceae</taxon>
        <taxon>Acetatifactor</taxon>
    </lineage>
</organism>
<protein>
    <submittedName>
        <fullName evidence="3">IgA-specific serine endopeptidase autotransporter</fullName>
        <ecNumber evidence="3">3.4.21.72</ecNumber>
    </submittedName>
</protein>
<accession>A0A2K4ZAB7</accession>
<dbReference type="RefSeq" id="WP_172454906.1">
    <property type="nucleotide sequence ID" value="NZ_JANJZD010000008.1"/>
</dbReference>
<reference evidence="3 4" key="1">
    <citation type="submission" date="2018-01" db="EMBL/GenBank/DDBJ databases">
        <authorList>
            <person name="Gaut B.S."/>
            <person name="Morton B.R."/>
            <person name="Clegg M.T."/>
            <person name="Duvall M.R."/>
        </authorList>
    </citation>
    <scope>NUCLEOTIDE SEQUENCE [LARGE SCALE GENOMIC DNA]</scope>
    <source>
        <strain evidence="3">GP69</strain>
    </source>
</reference>
<evidence type="ECO:0000256" key="1">
    <source>
        <dbReference type="SAM" id="MobiDB-lite"/>
    </source>
</evidence>
<dbReference type="InterPro" id="IPR006842">
    <property type="entry name" value="Transposase_31"/>
</dbReference>
<name>A0A2K4ZAB7_9FIRM</name>